<dbReference type="InterPro" id="IPR011009">
    <property type="entry name" value="Kinase-like_dom_sf"/>
</dbReference>
<keyword evidence="3 13" id="KW-0723">Serine/threonine-protein kinase</keyword>
<dbReference type="GO" id="GO:0005524">
    <property type="term" value="F:ATP binding"/>
    <property type="evidence" value="ECO:0007669"/>
    <property type="project" value="UniProtKB-UniRule"/>
</dbReference>
<dbReference type="EMBL" id="VJMJ01000253">
    <property type="protein sequence ID" value="KAF0724996.1"/>
    <property type="molecule type" value="Genomic_DNA"/>
</dbReference>
<dbReference type="PRINTS" id="PR01049">
    <property type="entry name" value="PHOSPHBKNASE"/>
</dbReference>
<comment type="subunit">
    <text evidence="11">Hexadecamer of 4 heterotetramers, each composed of alpha, beta, gamma, and delta subunits. Alpha (PHKA1 or PHKA2) and beta (PHKB) are regulatory subunits, gamma (PHKG1 or PHKG2) is the catalytic subunit, and delta is calmodulin.</text>
</comment>
<dbReference type="Gene3D" id="1.10.510.10">
    <property type="entry name" value="Transferase(Phosphotransferase) domain 1"/>
    <property type="match status" value="1"/>
</dbReference>
<comment type="catalytic activity">
    <reaction evidence="1">
        <text>2 ATP + phosphorylase b = 2 ADP + phosphorylase a.</text>
        <dbReference type="EC" id="2.7.11.19"/>
    </reaction>
</comment>
<protein>
    <recommendedName>
        <fullName evidence="2">phosphorylase kinase</fullName>
        <ecNumber evidence="2">2.7.11.19</ecNumber>
    </recommendedName>
</protein>
<dbReference type="SUPFAM" id="SSF56112">
    <property type="entry name" value="Protein kinase-like (PK-like)"/>
    <property type="match status" value="1"/>
</dbReference>
<dbReference type="InterPro" id="IPR000719">
    <property type="entry name" value="Prot_kinase_dom"/>
</dbReference>
<name>A0A6G0WF47_9STRA</name>
<dbReference type="GO" id="GO:0005516">
    <property type="term" value="F:calmodulin binding"/>
    <property type="evidence" value="ECO:0007669"/>
    <property type="project" value="UniProtKB-KW"/>
</dbReference>
<keyword evidence="17" id="KW-1185">Reference proteome</keyword>
<reference evidence="16 17" key="1">
    <citation type="submission" date="2019-07" db="EMBL/GenBank/DDBJ databases">
        <title>Genomics analysis of Aphanomyces spp. identifies a new class of oomycete effector associated with host adaptation.</title>
        <authorList>
            <person name="Gaulin E."/>
        </authorList>
    </citation>
    <scope>NUCLEOTIDE SEQUENCE [LARGE SCALE GENOMIC DNA]</scope>
    <source>
        <strain evidence="16 17">ATCC 201684</strain>
    </source>
</reference>
<evidence type="ECO:0000256" key="2">
    <source>
        <dbReference type="ARBA" id="ARBA00012432"/>
    </source>
</evidence>
<dbReference type="PROSITE" id="PS00107">
    <property type="entry name" value="PROTEIN_KINASE_ATP"/>
    <property type="match status" value="1"/>
</dbReference>
<dbReference type="VEuPathDB" id="FungiDB:AeMF1_020827"/>
<dbReference type="PANTHER" id="PTHR24347">
    <property type="entry name" value="SERINE/THREONINE-PROTEIN KINASE"/>
    <property type="match status" value="1"/>
</dbReference>
<evidence type="ECO:0000313" key="17">
    <source>
        <dbReference type="Proteomes" id="UP000481153"/>
    </source>
</evidence>
<dbReference type="Gene3D" id="3.30.200.20">
    <property type="entry name" value="Phosphorylase Kinase, domain 1"/>
    <property type="match status" value="1"/>
</dbReference>
<dbReference type="AlphaFoldDB" id="A0A6G0WF47"/>
<evidence type="ECO:0000313" key="16">
    <source>
        <dbReference type="EMBL" id="KAF0724996.1"/>
    </source>
</evidence>
<feature type="region of interest" description="Disordered" evidence="14">
    <location>
        <begin position="1"/>
        <end position="55"/>
    </location>
</feature>
<organism evidence="16 17">
    <name type="scientific">Aphanomyces euteiches</name>
    <dbReference type="NCBI Taxonomy" id="100861"/>
    <lineage>
        <taxon>Eukaryota</taxon>
        <taxon>Sar</taxon>
        <taxon>Stramenopiles</taxon>
        <taxon>Oomycota</taxon>
        <taxon>Saprolegniomycetes</taxon>
        <taxon>Saprolegniales</taxon>
        <taxon>Verrucalvaceae</taxon>
        <taxon>Aphanomyces</taxon>
    </lineage>
</organism>
<dbReference type="FunFam" id="1.10.510.10:FF:000026">
    <property type="entry name" value="Calcium/calmodulin-dependent protein kinase type 1"/>
    <property type="match status" value="1"/>
</dbReference>
<keyword evidence="7" id="KW-0418">Kinase</keyword>
<dbReference type="GO" id="GO:0005964">
    <property type="term" value="C:phosphorylase kinase complex"/>
    <property type="evidence" value="ECO:0007669"/>
    <property type="project" value="InterPro"/>
</dbReference>
<evidence type="ECO:0000256" key="10">
    <source>
        <dbReference type="ARBA" id="ARBA00023277"/>
    </source>
</evidence>
<comment type="similarity">
    <text evidence="13">Belongs to the protein kinase superfamily.</text>
</comment>
<evidence type="ECO:0000256" key="13">
    <source>
        <dbReference type="RuleBase" id="RU000304"/>
    </source>
</evidence>
<feature type="domain" description="Protein kinase" evidence="15">
    <location>
        <begin position="74"/>
        <end position="330"/>
    </location>
</feature>
<dbReference type="GO" id="GO:0004689">
    <property type="term" value="F:phosphorylase kinase activity"/>
    <property type="evidence" value="ECO:0007669"/>
    <property type="project" value="UniProtKB-EC"/>
</dbReference>
<dbReference type="InterPro" id="IPR002291">
    <property type="entry name" value="Phosph_kin_gamma"/>
</dbReference>
<evidence type="ECO:0000256" key="12">
    <source>
        <dbReference type="PROSITE-ProRule" id="PRU10141"/>
    </source>
</evidence>
<evidence type="ECO:0000256" key="6">
    <source>
        <dbReference type="ARBA" id="ARBA00022741"/>
    </source>
</evidence>
<dbReference type="Proteomes" id="UP000481153">
    <property type="component" value="Unassembled WGS sequence"/>
</dbReference>
<evidence type="ECO:0000256" key="9">
    <source>
        <dbReference type="ARBA" id="ARBA00022860"/>
    </source>
</evidence>
<dbReference type="PROSITE" id="PS00108">
    <property type="entry name" value="PROTEIN_KINASE_ST"/>
    <property type="match status" value="1"/>
</dbReference>
<sequence length="387" mass="43749">MGCGKSKGLCPSFGRGKEEDDEGHAEQQQQQDGVLQDSDGLTTPPESPQADLDSPIQTRLSVISNHRFEDTYAMSNEDVLGKGASATVYVATHRRTRKRVAVKCFTKANMRDSEIQELFEEVGILKQMKHQHVLELFDFFHEPTHYYIVTDLLEGGELFERIVEKEFYSEKEARDLIKILLEAIQYMHNLNIVHRDLKPENILLRSMSDDTSIKICDFGFAKYDVDRKLKEKCGSPSYVAPEILTDEYYGREVDIWSAGVITYILLCGYPPFQGATDADLLKHVQSGKFEFDAPYWDDVSDLAKSFVASMLVLDPLQRPSADELLQHQWITGNVSSAPLKTVVQELKRFNARRKFKAAVKTVQATVSLLGRTRTRGASLSAEAQNKV</sequence>
<comment type="caution">
    <text evidence="16">The sequence shown here is derived from an EMBL/GenBank/DDBJ whole genome shotgun (WGS) entry which is preliminary data.</text>
</comment>
<dbReference type="CDD" id="cd05117">
    <property type="entry name" value="STKc_CAMK"/>
    <property type="match status" value="1"/>
</dbReference>
<keyword evidence="10" id="KW-0119">Carbohydrate metabolism</keyword>
<gene>
    <name evidence="16" type="ORF">Ae201684_016394</name>
</gene>
<dbReference type="Gene3D" id="6.10.140.620">
    <property type="match status" value="1"/>
</dbReference>
<dbReference type="EC" id="2.7.11.19" evidence="2"/>
<evidence type="ECO:0000256" key="11">
    <source>
        <dbReference type="ARBA" id="ARBA00025890"/>
    </source>
</evidence>
<evidence type="ECO:0000256" key="3">
    <source>
        <dbReference type="ARBA" id="ARBA00022527"/>
    </source>
</evidence>
<proteinExistence type="inferred from homology"/>
<dbReference type="InterPro" id="IPR017441">
    <property type="entry name" value="Protein_kinase_ATP_BS"/>
</dbReference>
<keyword evidence="5" id="KW-0808">Transferase</keyword>
<dbReference type="Pfam" id="PF00069">
    <property type="entry name" value="Pkinase"/>
    <property type="match status" value="1"/>
</dbReference>
<evidence type="ECO:0000259" key="15">
    <source>
        <dbReference type="PROSITE" id="PS50011"/>
    </source>
</evidence>
<evidence type="ECO:0000256" key="1">
    <source>
        <dbReference type="ARBA" id="ARBA00001674"/>
    </source>
</evidence>
<keyword evidence="9" id="KW-0112">Calmodulin-binding</keyword>
<keyword evidence="4" id="KW-0321">Glycogen metabolism</keyword>
<evidence type="ECO:0000256" key="4">
    <source>
        <dbReference type="ARBA" id="ARBA00022600"/>
    </source>
</evidence>
<dbReference type="SMART" id="SM00220">
    <property type="entry name" value="S_TKc"/>
    <property type="match status" value="1"/>
</dbReference>
<evidence type="ECO:0000256" key="5">
    <source>
        <dbReference type="ARBA" id="ARBA00022679"/>
    </source>
</evidence>
<dbReference type="PROSITE" id="PS50011">
    <property type="entry name" value="PROTEIN_KINASE_DOM"/>
    <property type="match status" value="1"/>
</dbReference>
<keyword evidence="8 12" id="KW-0067">ATP-binding</keyword>
<keyword evidence="6 12" id="KW-0547">Nucleotide-binding</keyword>
<evidence type="ECO:0000256" key="14">
    <source>
        <dbReference type="SAM" id="MobiDB-lite"/>
    </source>
</evidence>
<dbReference type="OrthoDB" id="40902at2759"/>
<accession>A0A6G0WF47</accession>
<evidence type="ECO:0000256" key="7">
    <source>
        <dbReference type="ARBA" id="ARBA00022777"/>
    </source>
</evidence>
<dbReference type="InterPro" id="IPR008271">
    <property type="entry name" value="Ser/Thr_kinase_AS"/>
</dbReference>
<evidence type="ECO:0000256" key="8">
    <source>
        <dbReference type="ARBA" id="ARBA00022840"/>
    </source>
</evidence>
<dbReference type="GO" id="GO:0005977">
    <property type="term" value="P:glycogen metabolic process"/>
    <property type="evidence" value="ECO:0007669"/>
    <property type="project" value="UniProtKB-KW"/>
</dbReference>
<feature type="binding site" evidence="12">
    <location>
        <position position="103"/>
    </location>
    <ligand>
        <name>ATP</name>
        <dbReference type="ChEBI" id="CHEBI:30616"/>
    </ligand>
</feature>